<dbReference type="Pfam" id="PF01841">
    <property type="entry name" value="Transglut_core"/>
    <property type="match status" value="1"/>
</dbReference>
<name>A0A426V7U1_9BURK</name>
<dbReference type="Proteomes" id="UP000269265">
    <property type="component" value="Unassembled WGS sequence"/>
</dbReference>
<proteinExistence type="predicted"/>
<feature type="domain" description="Transglutaminase-like" evidence="1">
    <location>
        <begin position="22"/>
        <end position="127"/>
    </location>
</feature>
<dbReference type="EMBL" id="RSED01000017">
    <property type="protein sequence ID" value="RRS02943.1"/>
    <property type="molecule type" value="Genomic_DNA"/>
</dbReference>
<evidence type="ECO:0000259" key="1">
    <source>
        <dbReference type="Pfam" id="PF01841"/>
    </source>
</evidence>
<protein>
    <submittedName>
        <fullName evidence="2">Transglutaminase family protein</fullName>
    </submittedName>
</protein>
<dbReference type="PANTHER" id="PTHR33490">
    <property type="entry name" value="BLR5614 PROTEIN-RELATED"/>
    <property type="match status" value="1"/>
</dbReference>
<sequence length="201" mass="22422">MKSYLSASAYIDFDHPGVAAEAKALARGAHSELALVQRCFEFVRDEIRHSHDFKLNPVTCKASDVLWYATGYCYAKSHLLAALLRANGIPTGLCYQRLPVNDDGAPYCLHGLNAVYLQQFGWYRIDARGNKPGVQAAFTPPVEALAFAINEPLARDLPEIWAEPLPCVVEVLERYQDVDDVLRHLPDVPLLDPPAALRHKR</sequence>
<gene>
    <name evidence="2" type="ORF">EIP75_18180</name>
</gene>
<dbReference type="InterPro" id="IPR038765">
    <property type="entry name" value="Papain-like_cys_pep_sf"/>
</dbReference>
<dbReference type="SUPFAM" id="SSF54001">
    <property type="entry name" value="Cysteine proteinases"/>
    <property type="match status" value="1"/>
</dbReference>
<dbReference type="OrthoDB" id="5296450at2"/>
<dbReference type="AlphaFoldDB" id="A0A426V7U1"/>
<reference evidence="2 3" key="1">
    <citation type="submission" date="2018-12" db="EMBL/GenBank/DDBJ databases">
        <title>The whole draft genome of Aquabacterium sp. SJQ9.</title>
        <authorList>
            <person name="Sun L."/>
            <person name="Gao X."/>
            <person name="Chen W."/>
            <person name="Huang K."/>
        </authorList>
    </citation>
    <scope>NUCLEOTIDE SEQUENCE [LARGE SCALE GENOMIC DNA]</scope>
    <source>
        <strain evidence="2 3">SJQ9</strain>
    </source>
</reference>
<evidence type="ECO:0000313" key="2">
    <source>
        <dbReference type="EMBL" id="RRS02943.1"/>
    </source>
</evidence>
<evidence type="ECO:0000313" key="3">
    <source>
        <dbReference type="Proteomes" id="UP000269265"/>
    </source>
</evidence>
<organism evidence="2 3">
    <name type="scientific">Aquabacterium soli</name>
    <dbReference type="NCBI Taxonomy" id="2493092"/>
    <lineage>
        <taxon>Bacteria</taxon>
        <taxon>Pseudomonadati</taxon>
        <taxon>Pseudomonadota</taxon>
        <taxon>Betaproteobacteria</taxon>
        <taxon>Burkholderiales</taxon>
        <taxon>Aquabacterium</taxon>
    </lineage>
</organism>
<keyword evidence="3" id="KW-1185">Reference proteome</keyword>
<dbReference type="PANTHER" id="PTHR33490:SF3">
    <property type="entry name" value="CONSERVED INTEGRAL MEMBRANE PROTEIN"/>
    <property type="match status" value="1"/>
</dbReference>
<dbReference type="Gene3D" id="3.10.620.30">
    <property type="match status" value="1"/>
</dbReference>
<dbReference type="InterPro" id="IPR002931">
    <property type="entry name" value="Transglutaminase-like"/>
</dbReference>
<accession>A0A426V7U1</accession>
<comment type="caution">
    <text evidence="2">The sequence shown here is derived from an EMBL/GenBank/DDBJ whole genome shotgun (WGS) entry which is preliminary data.</text>
</comment>